<feature type="compositionally biased region" description="Polar residues" evidence="1">
    <location>
        <begin position="586"/>
        <end position="596"/>
    </location>
</feature>
<feature type="region of interest" description="Disordered" evidence="1">
    <location>
        <begin position="669"/>
        <end position="689"/>
    </location>
</feature>
<dbReference type="Proteomes" id="UP000492821">
    <property type="component" value="Unassembled WGS sequence"/>
</dbReference>
<proteinExistence type="predicted"/>
<feature type="compositionally biased region" description="Low complexity" evidence="1">
    <location>
        <begin position="498"/>
        <end position="515"/>
    </location>
</feature>
<feature type="compositionally biased region" description="Pro residues" evidence="1">
    <location>
        <begin position="745"/>
        <end position="757"/>
    </location>
</feature>
<accession>A0A7E4VVM6</accession>
<feature type="compositionally biased region" description="Polar residues" evidence="1">
    <location>
        <begin position="623"/>
        <end position="634"/>
    </location>
</feature>
<feature type="compositionally biased region" description="Polar residues" evidence="1">
    <location>
        <begin position="553"/>
        <end position="568"/>
    </location>
</feature>
<evidence type="ECO:0000313" key="3">
    <source>
        <dbReference type="WBParaSite" id="Pan_g381.t2"/>
    </source>
</evidence>
<feature type="compositionally biased region" description="Polar residues" evidence="1">
    <location>
        <begin position="527"/>
        <end position="539"/>
    </location>
</feature>
<name>A0A7E4VVM6_PANRE</name>
<reference evidence="2" key="1">
    <citation type="journal article" date="2013" name="Genetics">
        <title>The draft genome and transcriptome of Panagrellus redivivus are shaped by the harsh demands of a free-living lifestyle.</title>
        <authorList>
            <person name="Srinivasan J."/>
            <person name="Dillman A.R."/>
            <person name="Macchietto M.G."/>
            <person name="Heikkinen L."/>
            <person name="Lakso M."/>
            <person name="Fracchia K.M."/>
            <person name="Antoshechkin I."/>
            <person name="Mortazavi A."/>
            <person name="Wong G."/>
            <person name="Sternberg P.W."/>
        </authorList>
    </citation>
    <scope>NUCLEOTIDE SEQUENCE [LARGE SCALE GENOMIC DNA]</scope>
    <source>
        <strain evidence="2">MT8872</strain>
    </source>
</reference>
<sequence length="833" mass="90490">MSVGERTAASPARFLGDGTIKLVYKRYMFAEDKNVGKVYVPMEAAFPKYSNCNDLRLKFHVDDEVAFTAVRTSNNKNNPFSACSIVHKKDLIVVTGKVMELCEKYAYVDAPRIGRIFAPFSARTDSGRPWHGKSAEVGRNIVMKVLPQPEFQKCGHVAFAICDKNIPAAVTTASNANAMSADSKAERQPDNVLDQLGIVVELPTKEFDGLIYSQTTGAIALPKKVIHVEFVVGTFVYFNADKAVSDHHDKCVWRATHIEIVGRFSFLESDYLLNRFVNTNTESCLTVETYALVCRVSESNASAWLWNDLLGRIFVNNHHFITDMHAMDVVQVKAQYTAAFEDVPWSAINVRRVHEGQSELRAKYGQLLKADDDWHVNHVCEQCNGGFYGFLEHKVHGAAFMAWTDLNQGERPPTKGSTVRVTGYIQLRDRKHPWRALLVTPYDSSGNLMFDHPIHKTTGEFHPEIKAAIDSMRAKNPPPPLALPAPISLPSPAAPPAAVIIPKPSTPVPKAATTPSQPPPPAWNGAAKQTSSSTTSIDSGRASITSIAAVNSDISTGTAPGTPLTVSTPGVIDGPPPGFGSPARSVLSSGRNSVTPIGSERFSAVNLQQNGASSPPAPPTVYENGSNGSTIKASTTPKSQFENLFPSESNLGLFGPWRDNSKNTANGTKAWPNSFADTKESPVSTTPVNGLSSYSTLSSDTNTNTVSSTFSHSTTIFDELLTLRAPLQADPVVPSRDFLVLDTSQPPPPPKPAPIAPPRNSKSKMKAPGEPSSEAVAIANMLRNRKGSDTEYENFLYEQVVQRPHLVVRILRTPDAMLLADALKTMDENDGDS</sequence>
<dbReference type="WBParaSite" id="Pan_g381.t2">
    <property type="protein sequence ID" value="Pan_g381.t2"/>
    <property type="gene ID" value="Pan_g381"/>
</dbReference>
<feature type="region of interest" description="Disordered" evidence="1">
    <location>
        <begin position="553"/>
        <end position="634"/>
    </location>
</feature>
<dbReference type="AlphaFoldDB" id="A0A7E4VVM6"/>
<evidence type="ECO:0000313" key="2">
    <source>
        <dbReference type="Proteomes" id="UP000492821"/>
    </source>
</evidence>
<feature type="region of interest" description="Disordered" evidence="1">
    <location>
        <begin position="498"/>
        <end position="539"/>
    </location>
</feature>
<feature type="region of interest" description="Disordered" evidence="1">
    <location>
        <begin position="741"/>
        <end position="772"/>
    </location>
</feature>
<reference evidence="3" key="2">
    <citation type="submission" date="2020-10" db="UniProtKB">
        <authorList>
            <consortium name="WormBaseParasite"/>
        </authorList>
    </citation>
    <scope>IDENTIFICATION</scope>
</reference>
<organism evidence="2 3">
    <name type="scientific">Panagrellus redivivus</name>
    <name type="common">Microworm</name>
    <dbReference type="NCBI Taxonomy" id="6233"/>
    <lineage>
        <taxon>Eukaryota</taxon>
        <taxon>Metazoa</taxon>
        <taxon>Ecdysozoa</taxon>
        <taxon>Nematoda</taxon>
        <taxon>Chromadorea</taxon>
        <taxon>Rhabditida</taxon>
        <taxon>Tylenchina</taxon>
        <taxon>Panagrolaimomorpha</taxon>
        <taxon>Panagrolaimoidea</taxon>
        <taxon>Panagrolaimidae</taxon>
        <taxon>Panagrellus</taxon>
    </lineage>
</organism>
<protein>
    <submittedName>
        <fullName evidence="3">SET domain-containing protein</fullName>
    </submittedName>
</protein>
<evidence type="ECO:0000256" key="1">
    <source>
        <dbReference type="SAM" id="MobiDB-lite"/>
    </source>
</evidence>
<keyword evidence="2" id="KW-1185">Reference proteome</keyword>